<dbReference type="OrthoDB" id="7595565at2"/>
<proteinExistence type="predicted"/>
<dbReference type="Gene3D" id="1.10.3190.10">
    <property type="entry name" value="yfbu gene product, domain 2"/>
    <property type="match status" value="1"/>
</dbReference>
<evidence type="ECO:0008006" key="3">
    <source>
        <dbReference type="Google" id="ProtNLM"/>
    </source>
</evidence>
<sequence length="184" mass="20920">MEFTDEQKVLIALLTSIHKKLDIDDGLDSGFIQDVIMSGNTWALYWKYPGVFSDCSETPLAVKRVADVLDMWEVLERTLAGFTPAEMAQAKTLADPIRPAAARFPGYGANNEEEYLIVRILVDDLERWTSFSGRDFNAHMAMVDIYDRMLGAFQRVNPKDNWSLTLTVSDFAEVLREIVHPDNR</sequence>
<reference evidence="1 2" key="1">
    <citation type="submission" date="2016-10" db="EMBL/GenBank/DDBJ databases">
        <authorList>
            <person name="de Groot N.N."/>
        </authorList>
    </citation>
    <scope>NUCLEOTIDE SEQUENCE [LARGE SCALE GENOMIC DNA]</scope>
    <source>
        <strain evidence="1 2">LMG 2158</strain>
    </source>
</reference>
<dbReference type="RefSeq" id="WP_019360532.1">
    <property type="nucleotide sequence ID" value="NZ_LT629972.1"/>
</dbReference>
<gene>
    <name evidence="1" type="ORF">SAMN05216581_5242</name>
</gene>
<name>A0A1H6P2B4_9PSED</name>
<accession>A0A1H6P2B4</accession>
<dbReference type="AlphaFoldDB" id="A0A1H6P2B4"/>
<organism evidence="1 2">
    <name type="scientific">Pseudomonas asplenii</name>
    <dbReference type="NCBI Taxonomy" id="53407"/>
    <lineage>
        <taxon>Bacteria</taxon>
        <taxon>Pseudomonadati</taxon>
        <taxon>Pseudomonadota</taxon>
        <taxon>Gammaproteobacteria</taxon>
        <taxon>Pseudomonadales</taxon>
        <taxon>Pseudomonadaceae</taxon>
        <taxon>Pseudomonas</taxon>
    </lineage>
</organism>
<evidence type="ECO:0000313" key="1">
    <source>
        <dbReference type="EMBL" id="SEI23624.1"/>
    </source>
</evidence>
<protein>
    <recommendedName>
        <fullName evidence="3">YfbU family protein</fullName>
    </recommendedName>
</protein>
<evidence type="ECO:0000313" key="2">
    <source>
        <dbReference type="Proteomes" id="UP000182272"/>
    </source>
</evidence>
<dbReference type="SUPFAM" id="SSF116960">
    <property type="entry name" value="YfbU-like"/>
    <property type="match status" value="1"/>
</dbReference>
<dbReference type="Pfam" id="PF03887">
    <property type="entry name" value="YfbU"/>
    <property type="match status" value="1"/>
</dbReference>
<dbReference type="InterPro" id="IPR005587">
    <property type="entry name" value="UPF0304_YfbU"/>
</dbReference>
<dbReference type="EMBL" id="LT629972">
    <property type="protein sequence ID" value="SEI23624.1"/>
    <property type="molecule type" value="Genomic_DNA"/>
</dbReference>
<dbReference type="InterPro" id="IPR023146">
    <property type="entry name" value="YfbU_alpha-helical_sf"/>
</dbReference>
<dbReference type="Proteomes" id="UP000182272">
    <property type="component" value="Chromosome I"/>
</dbReference>